<proteinExistence type="predicted"/>
<evidence type="ECO:0000313" key="2">
    <source>
        <dbReference type="Proteomes" id="UP000241964"/>
    </source>
</evidence>
<evidence type="ECO:0000313" key="1">
    <source>
        <dbReference type="EMBL" id="PSL23459.1"/>
    </source>
</evidence>
<comment type="caution">
    <text evidence="1">The sequence shown here is derived from an EMBL/GenBank/DDBJ whole genome shotgun (WGS) entry which is preliminary data.</text>
</comment>
<reference evidence="1 2" key="1">
    <citation type="submission" date="2018-03" db="EMBL/GenBank/DDBJ databases">
        <title>Genomic Encyclopedia of Archaeal and Bacterial Type Strains, Phase II (KMG-II): from individual species to whole genera.</title>
        <authorList>
            <person name="Goeker M."/>
        </authorList>
    </citation>
    <scope>NUCLEOTIDE SEQUENCE [LARGE SCALE GENOMIC DNA]</scope>
    <source>
        <strain evidence="1 2">DSM 29057</strain>
    </source>
</reference>
<keyword evidence="2" id="KW-1185">Reference proteome</keyword>
<dbReference type="OrthoDB" id="9825337at2"/>
<dbReference type="EMBL" id="PYAS01000016">
    <property type="protein sequence ID" value="PSL23459.1"/>
    <property type="molecule type" value="Genomic_DNA"/>
</dbReference>
<name>A0A2P8FP42_9BACT</name>
<protein>
    <submittedName>
        <fullName evidence="1">Uncharacterized protein</fullName>
    </submittedName>
</protein>
<dbReference type="RefSeq" id="WP_106598588.1">
    <property type="nucleotide sequence ID" value="NZ_PYAS01000016.1"/>
</dbReference>
<dbReference type="Proteomes" id="UP000241964">
    <property type="component" value="Unassembled WGS sequence"/>
</dbReference>
<accession>A0A2P8FP42</accession>
<sequence>MAESNSSAGKWVIRILLVIIFVQLLKYCGDKPEPVKSTASQSSPPSSESISKVYRFTLTECLGKDLVKPATFTVDPTSTNWELDFNNGTSLTYTIISGNQYDPMCGLKAKDSYGDRCEICIKKEGDETVVTFDYSGKKLVYRGSYMN</sequence>
<gene>
    <name evidence="1" type="ORF">CLV60_11614</name>
</gene>
<organism evidence="1 2">
    <name type="scientific">Dyadobacter jiangsuensis</name>
    <dbReference type="NCBI Taxonomy" id="1591085"/>
    <lineage>
        <taxon>Bacteria</taxon>
        <taxon>Pseudomonadati</taxon>
        <taxon>Bacteroidota</taxon>
        <taxon>Cytophagia</taxon>
        <taxon>Cytophagales</taxon>
        <taxon>Spirosomataceae</taxon>
        <taxon>Dyadobacter</taxon>
    </lineage>
</organism>
<dbReference type="AlphaFoldDB" id="A0A2P8FP42"/>